<dbReference type="EMBL" id="JAGFNK010000064">
    <property type="protein sequence ID" value="KAI9509456.1"/>
    <property type="molecule type" value="Genomic_DNA"/>
</dbReference>
<comment type="caution">
    <text evidence="1">The sequence shown here is derived from an EMBL/GenBank/DDBJ whole genome shotgun (WGS) entry which is preliminary data.</text>
</comment>
<sequence length="504" mass="57394">MTDESTPRVPFIAAGFIILISLYIIWHRRADPFLDAIPTEGFSDPLLSYLSAFRFTFLDGPSMLKEGYAKTKLGLFKFAMFRRWVVVLSNVKLIEDVRKAPDDVLSNLVPLAEIIQTKYTLEYLNMQDTYHRAVLRSKLSRNTAVLFDQVHDELVCALRDFIPISEEWVKLSIIPIVQRLVCRISNRVFVGAPLCRNPDYQTLALTAAMNVAKMANLVQMIPHPLKPIVPRIISKLPSQIRQAKELIRPIVEERLAKMDELGDTWDDPPSDILMWLMNEAKGVERSADGLARRMVLVNFLSVHMISFTFTQVLYRLLAHPEHIEPLRQEVEAVVAEEGWTKAGMDKMTKVDSFIRETQRMDGLEILGVSRVALRPFTFSNGVTIPAGTFVSLPFRSVHTDEELYPNAEEFDGFRFSKLREKESAGTVSKHQIFTTSVELLAFGFGRHACPGRFLAAYEMKALLGHFLVTYDMKFEEGKGIPREHGTGLSRFPGDANVLFRRRQK</sequence>
<evidence type="ECO:0000313" key="1">
    <source>
        <dbReference type="EMBL" id="KAI9509456.1"/>
    </source>
</evidence>
<dbReference type="Proteomes" id="UP001207468">
    <property type="component" value="Unassembled WGS sequence"/>
</dbReference>
<gene>
    <name evidence="1" type="ORF">F5148DRAFT_754559</name>
</gene>
<reference evidence="1" key="1">
    <citation type="submission" date="2021-03" db="EMBL/GenBank/DDBJ databases">
        <title>Evolutionary priming and transition to the ectomycorrhizal habit in an iconic lineage of mushroom-forming fungi: is preadaptation a requirement?</title>
        <authorList>
            <consortium name="DOE Joint Genome Institute"/>
            <person name="Looney B.P."/>
            <person name="Miyauchi S."/>
            <person name="Morin E."/>
            <person name="Drula E."/>
            <person name="Courty P.E."/>
            <person name="Chicoki N."/>
            <person name="Fauchery L."/>
            <person name="Kohler A."/>
            <person name="Kuo A."/>
            <person name="LaButti K."/>
            <person name="Pangilinan J."/>
            <person name="Lipzen A."/>
            <person name="Riley R."/>
            <person name="Andreopoulos W."/>
            <person name="He G."/>
            <person name="Johnson J."/>
            <person name="Barry K.W."/>
            <person name="Grigoriev I.V."/>
            <person name="Nagy L."/>
            <person name="Hibbett D."/>
            <person name="Henrissat B."/>
            <person name="Matheny P.B."/>
            <person name="Labbe J."/>
            <person name="Martin A.F."/>
        </authorList>
    </citation>
    <scope>NUCLEOTIDE SEQUENCE</scope>
    <source>
        <strain evidence="1">BPL698</strain>
    </source>
</reference>
<name>A0ACC0UCU6_9AGAM</name>
<protein>
    <submittedName>
        <fullName evidence="1">Cytochrome P450</fullName>
    </submittedName>
</protein>
<organism evidence="1 2">
    <name type="scientific">Russula earlei</name>
    <dbReference type="NCBI Taxonomy" id="71964"/>
    <lineage>
        <taxon>Eukaryota</taxon>
        <taxon>Fungi</taxon>
        <taxon>Dikarya</taxon>
        <taxon>Basidiomycota</taxon>
        <taxon>Agaricomycotina</taxon>
        <taxon>Agaricomycetes</taxon>
        <taxon>Russulales</taxon>
        <taxon>Russulaceae</taxon>
        <taxon>Russula</taxon>
    </lineage>
</organism>
<accession>A0ACC0UCU6</accession>
<keyword evidence="2" id="KW-1185">Reference proteome</keyword>
<proteinExistence type="predicted"/>
<evidence type="ECO:0000313" key="2">
    <source>
        <dbReference type="Proteomes" id="UP001207468"/>
    </source>
</evidence>